<dbReference type="GO" id="GO:0003723">
    <property type="term" value="F:RNA binding"/>
    <property type="evidence" value="ECO:0007669"/>
    <property type="project" value="UniProtKB-KW"/>
</dbReference>
<keyword evidence="2" id="KW-0479">Metal-binding</keyword>
<keyword evidence="2" id="KW-0547">Nucleotide-binding</keyword>
<evidence type="ECO:0000313" key="5">
    <source>
        <dbReference type="Proteomes" id="UP000091820"/>
    </source>
</evidence>
<evidence type="ECO:0000256" key="1">
    <source>
        <dbReference type="ARBA" id="ARBA00006562"/>
    </source>
</evidence>
<comment type="similarity">
    <text evidence="1 2">Belongs to the DXO/Dom3Z family.</text>
</comment>
<keyword evidence="2" id="KW-0694">RNA-binding</keyword>
<dbReference type="InterPro" id="IPR039039">
    <property type="entry name" value="RAI1-like_fam"/>
</dbReference>
<sequence length="413" mass="49119">MCRFSSIFSYKSRDVTWFSFFNYSRQFVKCLTTIFIFKKLFFEYKINKIIEMSDKLEILLTVPMILEKNKRSRINIIEQYFTKPNLVSYIKDDYGKCTKGQSMKYLQLSTAVYPLNLCEGYDVHKCKTFMYKKSLDYVLDWVMSPEGRQHVQENIDKTMIFTRRVALTKIMMSPIMPRNEFYNWVLLVSRYNNNLYMCLDKEDEPVPKISVRRYHHMRLGRLLFSEGQRLPPDTTMPTDSNIHYNALHTSSMGKYNFIYSGSVQGIEADEDINDFSDLSSLNACKYVMTKQIYEKLPYDVKLTKYVSWWIYAYLSNCESIYVATKDFKGMVQKPIEHINVRSIPKDFNFNHGFLIGFLHHFLERVEDLMSNIDSLETVYEFDFNTLDNTIHYKIHSGDKSKIFISDDYIKYCR</sequence>
<comment type="cofactor">
    <cofactor evidence="2">
        <name>a divalent metal cation</name>
        <dbReference type="ChEBI" id="CHEBI:60240"/>
    </cofactor>
</comment>
<accession>A0A1A9WPR1</accession>
<dbReference type="Proteomes" id="UP000091820">
    <property type="component" value="Unassembled WGS sequence"/>
</dbReference>
<keyword evidence="5" id="KW-1185">Reference proteome</keyword>
<name>A0A1A9WPR1_9MUSC</name>
<evidence type="ECO:0000313" key="4">
    <source>
        <dbReference type="EnsemblMetazoa" id="GBRI027414-PA"/>
    </source>
</evidence>
<dbReference type="STRING" id="37001.A0A1A9WPR1"/>
<keyword evidence="2" id="KW-0540">Nuclease</keyword>
<organism evidence="4 5">
    <name type="scientific">Glossina brevipalpis</name>
    <dbReference type="NCBI Taxonomy" id="37001"/>
    <lineage>
        <taxon>Eukaryota</taxon>
        <taxon>Metazoa</taxon>
        <taxon>Ecdysozoa</taxon>
        <taxon>Arthropoda</taxon>
        <taxon>Hexapoda</taxon>
        <taxon>Insecta</taxon>
        <taxon>Pterygota</taxon>
        <taxon>Neoptera</taxon>
        <taxon>Endopterygota</taxon>
        <taxon>Diptera</taxon>
        <taxon>Brachycera</taxon>
        <taxon>Muscomorpha</taxon>
        <taxon>Hippoboscoidea</taxon>
        <taxon>Glossinidae</taxon>
        <taxon>Glossina</taxon>
    </lineage>
</organism>
<dbReference type="GO" id="GO:0004518">
    <property type="term" value="F:nuclease activity"/>
    <property type="evidence" value="ECO:0007669"/>
    <property type="project" value="UniProtKB-KW"/>
</dbReference>
<dbReference type="Pfam" id="PF08652">
    <property type="entry name" value="RAI1"/>
    <property type="match status" value="1"/>
</dbReference>
<evidence type="ECO:0000256" key="2">
    <source>
        <dbReference type="RuleBase" id="RU367113"/>
    </source>
</evidence>
<dbReference type="EC" id="3.6.1.-" evidence="2"/>
<dbReference type="GO" id="GO:0046872">
    <property type="term" value="F:metal ion binding"/>
    <property type="evidence" value="ECO:0007669"/>
    <property type="project" value="UniProtKB-KW"/>
</dbReference>
<dbReference type="VEuPathDB" id="VectorBase:GBRI027414"/>
<reference evidence="4" key="2">
    <citation type="submission" date="2020-05" db="UniProtKB">
        <authorList>
            <consortium name="EnsemblMetazoa"/>
        </authorList>
    </citation>
    <scope>IDENTIFICATION</scope>
    <source>
        <strain evidence="4">IAEA</strain>
    </source>
</reference>
<dbReference type="GO" id="GO:0000166">
    <property type="term" value="F:nucleotide binding"/>
    <property type="evidence" value="ECO:0007669"/>
    <property type="project" value="UniProtKB-KW"/>
</dbReference>
<dbReference type="GO" id="GO:0034353">
    <property type="term" value="F:mRNA 5'-diphosphatase activity"/>
    <property type="evidence" value="ECO:0007669"/>
    <property type="project" value="TreeGrafter"/>
</dbReference>
<dbReference type="PANTHER" id="PTHR12395:SF9">
    <property type="entry name" value="DECAPPING AND EXORIBONUCLEASE PROTEIN"/>
    <property type="match status" value="1"/>
</dbReference>
<dbReference type="EnsemblMetazoa" id="GBRI027414-RA">
    <property type="protein sequence ID" value="GBRI027414-PA"/>
    <property type="gene ID" value="GBRI027414"/>
</dbReference>
<dbReference type="AlphaFoldDB" id="A0A1A9WPR1"/>
<keyword evidence="2" id="KW-0539">Nucleus</keyword>
<proteinExistence type="inferred from homology"/>
<evidence type="ECO:0000259" key="3">
    <source>
        <dbReference type="Pfam" id="PF08652"/>
    </source>
</evidence>
<reference evidence="5" key="1">
    <citation type="submission" date="2014-03" db="EMBL/GenBank/DDBJ databases">
        <authorList>
            <person name="Aksoy S."/>
            <person name="Warren W."/>
            <person name="Wilson R.K."/>
        </authorList>
    </citation>
    <scope>NUCLEOTIDE SEQUENCE [LARGE SCALE GENOMIC DNA]</scope>
    <source>
        <strain evidence="5">IAEA</strain>
    </source>
</reference>
<dbReference type="InterPro" id="IPR013961">
    <property type="entry name" value="RAI1"/>
</dbReference>
<protein>
    <recommendedName>
        <fullName evidence="2">Decapping nuclease</fullName>
        <ecNumber evidence="2">3.6.1.-</ecNumber>
    </recommendedName>
</protein>
<dbReference type="GO" id="GO:0000956">
    <property type="term" value="P:nuclear-transcribed mRNA catabolic process"/>
    <property type="evidence" value="ECO:0007669"/>
    <property type="project" value="TreeGrafter"/>
</dbReference>
<feature type="domain" description="RAI1-like" evidence="3">
    <location>
        <begin position="92"/>
        <end position="408"/>
    </location>
</feature>
<comment type="function">
    <text evidence="2">Decapping enzyme for NAD-capped RNAs: specifically hydrolyzes the nicotinamide adenine dinucleotide (NAD) cap from a subset of RNAs by removing the entire NAD moiety from the 5'-end of an NAD-capped RNA.</text>
</comment>
<dbReference type="GO" id="GO:0005829">
    <property type="term" value="C:cytosol"/>
    <property type="evidence" value="ECO:0007669"/>
    <property type="project" value="TreeGrafter"/>
</dbReference>
<dbReference type="PANTHER" id="PTHR12395">
    <property type="entry name" value="DOM-3 RELATED"/>
    <property type="match status" value="1"/>
</dbReference>
<comment type="subcellular location">
    <subcellularLocation>
        <location evidence="2">Nucleus</location>
    </subcellularLocation>
</comment>
<keyword evidence="2" id="KW-0378">Hydrolase</keyword>
<dbReference type="GO" id="GO:0005634">
    <property type="term" value="C:nucleus"/>
    <property type="evidence" value="ECO:0007669"/>
    <property type="project" value="UniProtKB-SubCell"/>
</dbReference>
<dbReference type="GO" id="GO:0110155">
    <property type="term" value="P:NAD-cap decapping"/>
    <property type="evidence" value="ECO:0007669"/>
    <property type="project" value="TreeGrafter"/>
</dbReference>